<proteinExistence type="predicted"/>
<evidence type="ECO:0000313" key="1">
    <source>
        <dbReference type="EMBL" id="KGB20845.1"/>
    </source>
</evidence>
<dbReference type="PATRIC" id="fig|104102.7.peg.3400"/>
<keyword evidence="2" id="KW-1185">Reference proteome</keyword>
<name>A0A094YFQ0_9PROT</name>
<protein>
    <submittedName>
        <fullName evidence="1">Uncharacterized protein</fullName>
    </submittedName>
</protein>
<accession>A0A094YFQ0</accession>
<dbReference type="AlphaFoldDB" id="A0A094YFQ0"/>
<gene>
    <name evidence="1" type="ORF">AtDm6_3448</name>
</gene>
<evidence type="ECO:0000313" key="2">
    <source>
        <dbReference type="Proteomes" id="UP000029448"/>
    </source>
</evidence>
<dbReference type="EMBL" id="JOKM01000112">
    <property type="protein sequence ID" value="KGB20845.1"/>
    <property type="molecule type" value="Genomic_DNA"/>
</dbReference>
<dbReference type="STRING" id="104102.AtDm6_3448"/>
<dbReference type="Proteomes" id="UP000029448">
    <property type="component" value="Unassembled WGS sequence"/>
</dbReference>
<comment type="caution">
    <text evidence="1">The sequence shown here is derived from an EMBL/GenBank/DDBJ whole genome shotgun (WGS) entry which is preliminary data.</text>
</comment>
<reference evidence="1 2" key="1">
    <citation type="submission" date="2014-06" db="EMBL/GenBank/DDBJ databases">
        <title>Functional and comparative genomic analyses of the Drosophila gut microbiota identify candidate symbiosis factors.</title>
        <authorList>
            <person name="Newell P.D."/>
            <person name="Chaston J.M."/>
            <person name="Douglas A.E."/>
        </authorList>
    </citation>
    <scope>NUCLEOTIDE SEQUENCE [LARGE SCALE GENOMIC DNA]</scope>
    <source>
        <strain evidence="1 2">DmCS_006</strain>
    </source>
</reference>
<sequence>MAPAGHPAGQPCAFFRTFSFAHGLTHVHRSAKQYLAARFFSPFMPHWA</sequence>
<organism evidence="1 2">
    <name type="scientific">Acetobacter tropicalis</name>
    <dbReference type="NCBI Taxonomy" id="104102"/>
    <lineage>
        <taxon>Bacteria</taxon>
        <taxon>Pseudomonadati</taxon>
        <taxon>Pseudomonadota</taxon>
        <taxon>Alphaproteobacteria</taxon>
        <taxon>Acetobacterales</taxon>
        <taxon>Acetobacteraceae</taxon>
        <taxon>Acetobacter</taxon>
    </lineage>
</organism>